<gene>
    <name evidence="1" type="ORF">CSING_00090</name>
    <name evidence="2" type="ORF">MHK08_04925</name>
</gene>
<name>A0A0B6ES56_9CORY</name>
<dbReference type="Proteomes" id="UP001521911">
    <property type="component" value="Unassembled WGS sequence"/>
</dbReference>
<dbReference type="EMBL" id="JAKRDF010000004">
    <property type="protein sequence ID" value="MCG7275811.1"/>
    <property type="molecule type" value="Genomic_DNA"/>
</dbReference>
<evidence type="ECO:0000313" key="4">
    <source>
        <dbReference type="Proteomes" id="UP001521911"/>
    </source>
</evidence>
<dbReference type="OrthoDB" id="4415148at2"/>
<organism evidence="1 3">
    <name type="scientific">Corynebacterium singulare</name>
    <dbReference type="NCBI Taxonomy" id="161899"/>
    <lineage>
        <taxon>Bacteria</taxon>
        <taxon>Bacillati</taxon>
        <taxon>Actinomycetota</taxon>
        <taxon>Actinomycetes</taxon>
        <taxon>Mycobacteriales</taxon>
        <taxon>Corynebacteriaceae</taxon>
        <taxon>Corynebacterium</taxon>
    </lineage>
</organism>
<dbReference type="KEGG" id="csx:CSING_00090"/>
<dbReference type="STRING" id="161899.CSING_00090"/>
<protein>
    <submittedName>
        <fullName evidence="1">Uncharacterized protein</fullName>
    </submittedName>
</protein>
<reference evidence="2 4" key="2">
    <citation type="submission" date="2022-02" db="EMBL/GenBank/DDBJ databases">
        <title>Uncovering new skin microbiome diversity through culturing and metagenomics.</title>
        <authorList>
            <person name="Conlan S."/>
            <person name="Deming C."/>
            <person name="Nisc Comparative Sequencing Program N."/>
            <person name="Segre J.A."/>
        </authorList>
    </citation>
    <scope>NUCLEOTIDE SEQUENCE [LARGE SCALE GENOMIC DNA]</scope>
    <source>
        <strain evidence="2 4">ACRQV</strain>
    </source>
</reference>
<dbReference type="RefSeq" id="WP_042528631.1">
    <property type="nucleotide sequence ID" value="NZ_CP010827.1"/>
</dbReference>
<dbReference type="Proteomes" id="UP000031890">
    <property type="component" value="Chromosome"/>
</dbReference>
<dbReference type="AlphaFoldDB" id="A0A0B6ES56"/>
<sequence length="67" mass="7417">MSFESLIVKLKGGDTFYFPAGAVAGDPSSRLDNLRFAIENGTQFSSVDDYGVDREFNGYDVDNYHLS</sequence>
<reference evidence="1 3" key="1">
    <citation type="journal article" date="2015" name="Genome Announc.">
        <title>Complete Genome Sequence and Annotation of Corynebacterium singulare DSM 44357, Isolated from a Human Semen Specimen.</title>
        <authorList>
            <person name="Merten M."/>
            <person name="Brinkrolf K."/>
            <person name="Albersmeier A."/>
            <person name="Kutter Y."/>
            <person name="Ruckert C."/>
            <person name="Tauch A."/>
        </authorList>
    </citation>
    <scope>NUCLEOTIDE SEQUENCE [LARGE SCALE GENOMIC DNA]</scope>
    <source>
        <strain evidence="1">IBS B52218</strain>
    </source>
</reference>
<evidence type="ECO:0000313" key="2">
    <source>
        <dbReference type="EMBL" id="MCG7275811.1"/>
    </source>
</evidence>
<evidence type="ECO:0000313" key="3">
    <source>
        <dbReference type="Proteomes" id="UP000031890"/>
    </source>
</evidence>
<evidence type="ECO:0000313" key="1">
    <source>
        <dbReference type="EMBL" id="AJI77588.1"/>
    </source>
</evidence>
<keyword evidence="4" id="KW-1185">Reference proteome</keyword>
<dbReference type="HOGENOM" id="CLU_2805128_0_0_11"/>
<dbReference type="EMBL" id="CP010827">
    <property type="protein sequence ID" value="AJI77588.1"/>
    <property type="molecule type" value="Genomic_DNA"/>
</dbReference>
<accession>A0A0B6ES56</accession>
<proteinExistence type="predicted"/>